<organism evidence="1 2">
    <name type="scientific">Streptomyces adustus</name>
    <dbReference type="NCBI Taxonomy" id="1609272"/>
    <lineage>
        <taxon>Bacteria</taxon>
        <taxon>Bacillati</taxon>
        <taxon>Actinomycetota</taxon>
        <taxon>Actinomycetes</taxon>
        <taxon>Kitasatosporales</taxon>
        <taxon>Streptomycetaceae</taxon>
        <taxon>Streptomyces</taxon>
    </lineage>
</organism>
<dbReference type="AlphaFoldDB" id="A0A5N8VMJ8"/>
<dbReference type="OrthoDB" id="3430544at2"/>
<keyword evidence="2" id="KW-1185">Reference proteome</keyword>
<comment type="caution">
    <text evidence="1">The sequence shown here is derived from an EMBL/GenBank/DDBJ whole genome shotgun (WGS) entry which is preliminary data.</text>
</comment>
<accession>A0A5N8VMJ8</accession>
<name>A0A5N8VMJ8_9ACTN</name>
<evidence type="ECO:0000313" key="1">
    <source>
        <dbReference type="EMBL" id="MPY35324.1"/>
    </source>
</evidence>
<gene>
    <name evidence="1" type="ORF">FNH09_30030</name>
</gene>
<dbReference type="RefSeq" id="WP_152893053.1">
    <property type="nucleotide sequence ID" value="NZ_JBHJTU010000012.1"/>
</dbReference>
<proteinExistence type="predicted"/>
<dbReference type="EMBL" id="VJZD01000153">
    <property type="protein sequence ID" value="MPY35324.1"/>
    <property type="molecule type" value="Genomic_DNA"/>
</dbReference>
<sequence length="151" mass="17042">MVFTCFLKDDTPESVLDTLRWHMGLRADPPGSVGTDEYPHPLLTPNSDSNTHLAGGEFARLVHQSRGSRDVWGFFVRVLWTDDILEEAVSILELLAPYVDEPGYGGYFREEADAWPSVYMFREGTYDVTGPMSDFRRDFDASAGGRRPAEF</sequence>
<reference evidence="1 2" key="1">
    <citation type="submission" date="2019-07" db="EMBL/GenBank/DDBJ databases">
        <title>New species of Amycolatopsis and Streptomyces.</title>
        <authorList>
            <person name="Duangmal K."/>
            <person name="Teo W.F.A."/>
            <person name="Lipun K."/>
        </authorList>
    </citation>
    <scope>NUCLEOTIDE SEQUENCE [LARGE SCALE GENOMIC DNA]</scope>
    <source>
        <strain evidence="1 2">NBRC 109810</strain>
    </source>
</reference>
<protein>
    <submittedName>
        <fullName evidence="1">Uncharacterized protein</fullName>
    </submittedName>
</protein>
<dbReference type="Proteomes" id="UP000325849">
    <property type="component" value="Unassembled WGS sequence"/>
</dbReference>
<evidence type="ECO:0000313" key="2">
    <source>
        <dbReference type="Proteomes" id="UP000325849"/>
    </source>
</evidence>